<dbReference type="InterPro" id="IPR000683">
    <property type="entry name" value="Gfo/Idh/MocA-like_OxRdtase_N"/>
</dbReference>
<dbReference type="InterPro" id="IPR036291">
    <property type="entry name" value="NAD(P)-bd_dom_sf"/>
</dbReference>
<dbReference type="InterPro" id="IPR055170">
    <property type="entry name" value="GFO_IDH_MocA-like_dom"/>
</dbReference>
<dbReference type="Proteomes" id="UP000680304">
    <property type="component" value="Unassembled WGS sequence"/>
</dbReference>
<protein>
    <recommendedName>
        <fullName evidence="6">Oxidoreductase</fullName>
    </recommendedName>
</protein>
<evidence type="ECO:0000259" key="3">
    <source>
        <dbReference type="Pfam" id="PF22725"/>
    </source>
</evidence>
<dbReference type="Pfam" id="PF22725">
    <property type="entry name" value="GFO_IDH_MocA_C3"/>
    <property type="match status" value="1"/>
</dbReference>
<reference evidence="4 5" key="1">
    <citation type="submission" date="2021-04" db="EMBL/GenBank/DDBJ databases">
        <title>Draft genome sequence of Paenibacillus cisolokensis, LC2-13A.</title>
        <authorList>
            <person name="Uke A."/>
            <person name="Chhe C."/>
            <person name="Baramee S."/>
            <person name="Kosugi A."/>
        </authorList>
    </citation>
    <scope>NUCLEOTIDE SEQUENCE [LARGE SCALE GENOMIC DNA]</scope>
    <source>
        <strain evidence="4 5">LC2-13A</strain>
    </source>
</reference>
<dbReference type="SUPFAM" id="SSF51735">
    <property type="entry name" value="NAD(P)-binding Rossmann-fold domains"/>
    <property type="match status" value="1"/>
</dbReference>
<dbReference type="SUPFAM" id="SSF55347">
    <property type="entry name" value="Glyceraldehyde-3-phosphate dehydrogenase-like, C-terminal domain"/>
    <property type="match status" value="1"/>
</dbReference>
<feature type="domain" description="Gfo/Idh/MocA-like oxidoreductase N-terminal" evidence="2">
    <location>
        <begin position="6"/>
        <end position="121"/>
    </location>
</feature>
<feature type="domain" description="GFO/IDH/MocA-like oxidoreductase" evidence="3">
    <location>
        <begin position="143"/>
        <end position="247"/>
    </location>
</feature>
<proteinExistence type="predicted"/>
<dbReference type="Gene3D" id="3.30.360.10">
    <property type="entry name" value="Dihydrodipicolinate Reductase, domain 2"/>
    <property type="match status" value="1"/>
</dbReference>
<gene>
    <name evidence="4" type="ORF">PACILC2_07500</name>
</gene>
<dbReference type="Pfam" id="PF01408">
    <property type="entry name" value="GFO_IDH_MocA"/>
    <property type="match status" value="1"/>
</dbReference>
<dbReference type="Gene3D" id="3.40.50.720">
    <property type="entry name" value="NAD(P)-binding Rossmann-like Domain"/>
    <property type="match status" value="1"/>
</dbReference>
<organism evidence="4 5">
    <name type="scientific">Paenibacillus cisolokensis</name>
    <dbReference type="NCBI Taxonomy" id="1658519"/>
    <lineage>
        <taxon>Bacteria</taxon>
        <taxon>Bacillati</taxon>
        <taxon>Bacillota</taxon>
        <taxon>Bacilli</taxon>
        <taxon>Bacillales</taxon>
        <taxon>Paenibacillaceae</taxon>
        <taxon>Paenibacillus</taxon>
    </lineage>
</organism>
<dbReference type="PANTHER" id="PTHR43818">
    <property type="entry name" value="BCDNA.GH03377"/>
    <property type="match status" value="1"/>
</dbReference>
<keyword evidence="1" id="KW-0560">Oxidoreductase</keyword>
<sequence length="385" mass="42724">MKKRIIRFGVIGCGLMGKEFASAAARWCHLTDMDVEPRIVAVSDPVPAAAQWFKDRVPTVENVYSDYRELLADSSVEAVYCAVPHHLHERIYIDIVKAGKHLLGEKPFGIDREANAAIQAAIDAHPGVIVRCSSEFPFFPGAQQIIRWVGEGRFGRIIEVEAGFWHSSDLDPTKPINWKRRTATNGDYGCMGDLGMHVLHLPLRFGWKPASVRALLSKIMEERPDGEGGTAPCETWDNAILACEVKTADQQFPMLLSMKRIAPGHANTWFIRICGTAFSAEFSTKNPKQVASLPYEPGGEQAWHVADAPYRSAYGTITGSIFEFGFSDSILQMWAAFCDEIAHPGKMRQPFRCATPEEAADSHRVFTAALESERTGATIAIDWRN</sequence>
<evidence type="ECO:0000313" key="4">
    <source>
        <dbReference type="EMBL" id="GIQ62182.1"/>
    </source>
</evidence>
<evidence type="ECO:0000313" key="5">
    <source>
        <dbReference type="Proteomes" id="UP000680304"/>
    </source>
</evidence>
<comment type="caution">
    <text evidence="4">The sequence shown here is derived from an EMBL/GenBank/DDBJ whole genome shotgun (WGS) entry which is preliminary data.</text>
</comment>
<name>A0ABQ4N211_9BACL</name>
<accession>A0ABQ4N211</accession>
<dbReference type="PANTHER" id="PTHR43818:SF11">
    <property type="entry name" value="BCDNA.GH03377"/>
    <property type="match status" value="1"/>
</dbReference>
<evidence type="ECO:0000256" key="1">
    <source>
        <dbReference type="ARBA" id="ARBA00023002"/>
    </source>
</evidence>
<dbReference type="EMBL" id="BOVJ01000023">
    <property type="protein sequence ID" value="GIQ62182.1"/>
    <property type="molecule type" value="Genomic_DNA"/>
</dbReference>
<evidence type="ECO:0000259" key="2">
    <source>
        <dbReference type="Pfam" id="PF01408"/>
    </source>
</evidence>
<evidence type="ECO:0008006" key="6">
    <source>
        <dbReference type="Google" id="ProtNLM"/>
    </source>
</evidence>
<dbReference type="RefSeq" id="WP_213527514.1">
    <property type="nucleotide sequence ID" value="NZ_BOVJ01000023.1"/>
</dbReference>
<dbReference type="InterPro" id="IPR050463">
    <property type="entry name" value="Gfo/Idh/MocA_oxidrdct_glycsds"/>
</dbReference>
<keyword evidence="5" id="KW-1185">Reference proteome</keyword>